<dbReference type="Gene3D" id="3.30.450.40">
    <property type="match status" value="1"/>
</dbReference>
<dbReference type="InterPro" id="IPR029016">
    <property type="entry name" value="GAF-like_dom_sf"/>
</dbReference>
<dbReference type="Proteomes" id="UP000644548">
    <property type="component" value="Unassembled WGS sequence"/>
</dbReference>
<dbReference type="InterPro" id="IPR003018">
    <property type="entry name" value="GAF"/>
</dbReference>
<dbReference type="RefSeq" id="WP_189072202.1">
    <property type="nucleotide sequence ID" value="NZ_BMQN01000001.1"/>
</dbReference>
<evidence type="ECO:0000259" key="4">
    <source>
        <dbReference type="SMART" id="SM00862"/>
    </source>
</evidence>
<keyword evidence="1" id="KW-0805">Transcription regulation</keyword>
<accession>A0ABQ2S2D4</accession>
<keyword evidence="2" id="KW-0238">DNA-binding</keyword>
<dbReference type="Gene3D" id="1.10.10.10">
    <property type="entry name" value="Winged helix-like DNA-binding domain superfamily/Winged helix DNA-binding domain"/>
    <property type="match status" value="1"/>
</dbReference>
<evidence type="ECO:0000256" key="2">
    <source>
        <dbReference type="ARBA" id="ARBA00023125"/>
    </source>
</evidence>
<keyword evidence="3" id="KW-0804">Transcription</keyword>
<dbReference type="SMART" id="SM00862">
    <property type="entry name" value="Trans_reg_C"/>
    <property type="match status" value="1"/>
</dbReference>
<organism evidence="5 6">
    <name type="scientific">Deinococcus sedimenti</name>
    <dbReference type="NCBI Taxonomy" id="1867090"/>
    <lineage>
        <taxon>Bacteria</taxon>
        <taxon>Thermotogati</taxon>
        <taxon>Deinococcota</taxon>
        <taxon>Deinococci</taxon>
        <taxon>Deinococcales</taxon>
        <taxon>Deinococcaceae</taxon>
        <taxon>Deinococcus</taxon>
    </lineage>
</organism>
<dbReference type="SUPFAM" id="SSF46894">
    <property type="entry name" value="C-terminal effector domain of the bipartite response regulators"/>
    <property type="match status" value="1"/>
</dbReference>
<gene>
    <name evidence="5" type="ORF">GCM10008960_12480</name>
</gene>
<evidence type="ECO:0000256" key="3">
    <source>
        <dbReference type="ARBA" id="ARBA00023163"/>
    </source>
</evidence>
<proteinExistence type="predicted"/>
<dbReference type="EMBL" id="BMQN01000001">
    <property type="protein sequence ID" value="GGR86807.1"/>
    <property type="molecule type" value="Genomic_DNA"/>
</dbReference>
<dbReference type="InterPro" id="IPR016032">
    <property type="entry name" value="Sig_transdc_resp-reg_C-effctor"/>
</dbReference>
<feature type="domain" description="OmpR/PhoB-type" evidence="4">
    <location>
        <begin position="247"/>
        <end position="312"/>
    </location>
</feature>
<protein>
    <submittedName>
        <fullName evidence="5">Transcriptional regulator</fullName>
    </submittedName>
</protein>
<sequence>MNDRLSLERQQLIRAWGGFVHRRVPEVRPDVPGPDLAGPDTTWPTVTPEVAASWARSALTVSPERVCAPVLSETDVRHAWRESALEYGMRGLIPELTRLAEDADLIVAVGDVDGTLLWTQGSERMTALARRVNFVPGGQWGEGTVGTNALALSLRTRQPVRVFSAEHYVQTVHDWVCYSSPIRDPGSGALLGVLDLSSTWEHSTPLGLASARHYAAQIEQAIGGRPPGAADALSLSFCGSPRVTLGGRRLHLTPRQHELLGVLALNPGGLSLDALHAHVYGDQPVSLSTLKSEVSTLRALLGGQIASRPYRLSVPVTLDAQRIEEHLLAGRAAQAAELFDGPLLPNSASPLLTYWREYLGAAVQAAVCRSGDPDLLWRYASRFDDPECLDVLDDLLPAGDPRRPVVRARRAALDAF</sequence>
<reference evidence="6" key="1">
    <citation type="journal article" date="2019" name="Int. J. Syst. Evol. Microbiol.">
        <title>The Global Catalogue of Microorganisms (GCM) 10K type strain sequencing project: providing services to taxonomists for standard genome sequencing and annotation.</title>
        <authorList>
            <consortium name="The Broad Institute Genomics Platform"/>
            <consortium name="The Broad Institute Genome Sequencing Center for Infectious Disease"/>
            <person name="Wu L."/>
            <person name="Ma J."/>
        </authorList>
    </citation>
    <scope>NUCLEOTIDE SEQUENCE [LARGE SCALE GENOMIC DNA]</scope>
    <source>
        <strain evidence="6">JCM 31405</strain>
    </source>
</reference>
<comment type="caution">
    <text evidence="5">The sequence shown here is derived from an EMBL/GenBank/DDBJ whole genome shotgun (WGS) entry which is preliminary data.</text>
</comment>
<dbReference type="Pfam" id="PF01590">
    <property type="entry name" value="GAF"/>
    <property type="match status" value="1"/>
</dbReference>
<evidence type="ECO:0000313" key="6">
    <source>
        <dbReference type="Proteomes" id="UP000644548"/>
    </source>
</evidence>
<name>A0ABQ2S2D4_9DEIO</name>
<dbReference type="InterPro" id="IPR036388">
    <property type="entry name" value="WH-like_DNA-bd_sf"/>
</dbReference>
<evidence type="ECO:0000256" key="1">
    <source>
        <dbReference type="ARBA" id="ARBA00023015"/>
    </source>
</evidence>
<dbReference type="InterPro" id="IPR001867">
    <property type="entry name" value="OmpR/PhoB-type_DNA-bd"/>
</dbReference>
<keyword evidence="6" id="KW-1185">Reference proteome</keyword>
<evidence type="ECO:0000313" key="5">
    <source>
        <dbReference type="EMBL" id="GGR86807.1"/>
    </source>
</evidence>